<dbReference type="PRINTS" id="PR00196">
    <property type="entry name" value="ANNEXIN"/>
</dbReference>
<protein>
    <recommendedName>
        <fullName evidence="10">Annexin</fullName>
    </recommendedName>
</protein>
<dbReference type="InterPro" id="IPR001464">
    <property type="entry name" value="Annexin"/>
</dbReference>
<dbReference type="InterPro" id="IPR037104">
    <property type="entry name" value="Annexin_sf"/>
</dbReference>
<reference evidence="8" key="1">
    <citation type="journal article" date="2022" name="Front. Genet.">
        <title>Chromosome-Scale Assembly of the Dendrobium nobile Genome Provides Insights Into the Molecular Mechanism of the Biosynthesis of the Medicinal Active Ingredient of Dendrobium.</title>
        <authorList>
            <person name="Xu Q."/>
            <person name="Niu S.-C."/>
            <person name="Li K.-L."/>
            <person name="Zheng P.-J."/>
            <person name="Zhang X.-J."/>
            <person name="Jia Y."/>
            <person name="Liu Y."/>
            <person name="Niu Y.-X."/>
            <person name="Yu L.-H."/>
            <person name="Chen D.-F."/>
            <person name="Zhang G.-Q."/>
        </authorList>
    </citation>
    <scope>NUCLEOTIDE SEQUENCE</scope>
    <source>
        <tissue evidence="8">Leaf</tissue>
    </source>
</reference>
<keyword evidence="4" id="KW-0041">Annexin</keyword>
<dbReference type="Proteomes" id="UP000829196">
    <property type="component" value="Unassembled WGS sequence"/>
</dbReference>
<dbReference type="SMART" id="SM00335">
    <property type="entry name" value="ANX"/>
    <property type="match status" value="3"/>
</dbReference>
<evidence type="ECO:0008006" key="10">
    <source>
        <dbReference type="Google" id="ProtNLM"/>
    </source>
</evidence>
<dbReference type="PANTHER" id="PTHR10502:SF207">
    <property type="entry name" value="OS09G0368850 PROTEIN"/>
    <property type="match status" value="1"/>
</dbReference>
<dbReference type="AlphaFoldDB" id="A0A8T3AF56"/>
<proteinExistence type="predicted"/>
<dbReference type="GO" id="GO:0009414">
    <property type="term" value="P:response to water deprivation"/>
    <property type="evidence" value="ECO:0007669"/>
    <property type="project" value="TreeGrafter"/>
</dbReference>
<keyword evidence="2" id="KW-0677">Repeat</keyword>
<dbReference type="Gene3D" id="1.10.220.10">
    <property type="entry name" value="Annexin"/>
    <property type="match status" value="3"/>
</dbReference>
<dbReference type="GO" id="GO:0005509">
    <property type="term" value="F:calcium ion binding"/>
    <property type="evidence" value="ECO:0007669"/>
    <property type="project" value="InterPro"/>
</dbReference>
<feature type="binding site" evidence="6">
    <location>
        <position position="323"/>
    </location>
    <ligand>
        <name>Ca(2+)</name>
        <dbReference type="ChEBI" id="CHEBI:29108"/>
        <label>1</label>
    </ligand>
</feature>
<feature type="compositionally biased region" description="Polar residues" evidence="7">
    <location>
        <begin position="43"/>
        <end position="59"/>
    </location>
</feature>
<evidence type="ECO:0000256" key="3">
    <source>
        <dbReference type="ARBA" id="ARBA00022837"/>
    </source>
</evidence>
<dbReference type="SUPFAM" id="SSF47874">
    <property type="entry name" value="Annexin"/>
    <property type="match status" value="1"/>
</dbReference>
<dbReference type="PANTHER" id="PTHR10502">
    <property type="entry name" value="ANNEXIN"/>
    <property type="match status" value="1"/>
</dbReference>
<keyword evidence="3 6" id="KW-0106">Calcium</keyword>
<dbReference type="GO" id="GO:0005886">
    <property type="term" value="C:plasma membrane"/>
    <property type="evidence" value="ECO:0007669"/>
    <property type="project" value="TreeGrafter"/>
</dbReference>
<feature type="region of interest" description="Disordered" evidence="7">
    <location>
        <begin position="36"/>
        <end position="62"/>
    </location>
</feature>
<dbReference type="GO" id="GO:0009408">
    <property type="term" value="P:response to heat"/>
    <property type="evidence" value="ECO:0007669"/>
    <property type="project" value="TreeGrafter"/>
</dbReference>
<dbReference type="SMR" id="A0A8T3AF56"/>
<gene>
    <name evidence="8" type="ORF">KFK09_024866</name>
</gene>
<accession>A0A8T3AF56</accession>
<dbReference type="GO" id="GO:0005737">
    <property type="term" value="C:cytoplasm"/>
    <property type="evidence" value="ECO:0007669"/>
    <property type="project" value="TreeGrafter"/>
</dbReference>
<dbReference type="GO" id="GO:0009409">
    <property type="term" value="P:response to cold"/>
    <property type="evidence" value="ECO:0007669"/>
    <property type="project" value="TreeGrafter"/>
</dbReference>
<dbReference type="GO" id="GO:0001786">
    <property type="term" value="F:phosphatidylserine binding"/>
    <property type="evidence" value="ECO:0007669"/>
    <property type="project" value="TreeGrafter"/>
</dbReference>
<dbReference type="OrthoDB" id="37886at2759"/>
<dbReference type="GO" id="GO:0009651">
    <property type="term" value="P:response to salt stress"/>
    <property type="evidence" value="ECO:0007669"/>
    <property type="project" value="TreeGrafter"/>
</dbReference>
<dbReference type="GO" id="GO:0005544">
    <property type="term" value="F:calcium-dependent phospholipid binding"/>
    <property type="evidence" value="ECO:0007669"/>
    <property type="project" value="UniProtKB-KW"/>
</dbReference>
<evidence type="ECO:0000256" key="5">
    <source>
        <dbReference type="ARBA" id="ARBA00023302"/>
    </source>
</evidence>
<keyword evidence="5" id="KW-0111">Calcium/phospholipid-binding</keyword>
<dbReference type="PROSITE" id="PS51897">
    <property type="entry name" value="ANNEXIN_2"/>
    <property type="match status" value="2"/>
</dbReference>
<organism evidence="8 9">
    <name type="scientific">Dendrobium nobile</name>
    <name type="common">Orchid</name>
    <dbReference type="NCBI Taxonomy" id="94219"/>
    <lineage>
        <taxon>Eukaryota</taxon>
        <taxon>Viridiplantae</taxon>
        <taxon>Streptophyta</taxon>
        <taxon>Embryophyta</taxon>
        <taxon>Tracheophyta</taxon>
        <taxon>Spermatophyta</taxon>
        <taxon>Magnoliopsida</taxon>
        <taxon>Liliopsida</taxon>
        <taxon>Asparagales</taxon>
        <taxon>Orchidaceae</taxon>
        <taxon>Epidendroideae</taxon>
        <taxon>Malaxideae</taxon>
        <taxon>Dendrobiinae</taxon>
        <taxon>Dendrobium</taxon>
    </lineage>
</organism>
<evidence type="ECO:0000256" key="6">
    <source>
        <dbReference type="PIRSR" id="PIRSR609118-1"/>
    </source>
</evidence>
<evidence type="ECO:0000256" key="7">
    <source>
        <dbReference type="SAM" id="MobiDB-lite"/>
    </source>
</evidence>
<comment type="caution">
    <text evidence="8">The sequence shown here is derived from an EMBL/GenBank/DDBJ whole genome shotgun (WGS) entry which is preliminary data.</text>
</comment>
<keyword evidence="1 6" id="KW-0479">Metal-binding</keyword>
<evidence type="ECO:0000256" key="4">
    <source>
        <dbReference type="ARBA" id="ARBA00023216"/>
    </source>
</evidence>
<evidence type="ECO:0000313" key="8">
    <source>
        <dbReference type="EMBL" id="KAI0494723.1"/>
    </source>
</evidence>
<evidence type="ECO:0000256" key="2">
    <source>
        <dbReference type="ARBA" id="ARBA00022737"/>
    </source>
</evidence>
<name>A0A8T3AF56_DENNO</name>
<dbReference type="InterPro" id="IPR009118">
    <property type="entry name" value="AnnexinD_plant"/>
</dbReference>
<dbReference type="Pfam" id="PF00191">
    <property type="entry name" value="Annexin"/>
    <property type="match status" value="3"/>
</dbReference>
<keyword evidence="9" id="KW-1185">Reference proteome</keyword>
<dbReference type="EMBL" id="JAGYWB010000017">
    <property type="protein sequence ID" value="KAI0494723.1"/>
    <property type="molecule type" value="Genomic_DNA"/>
</dbReference>
<dbReference type="PRINTS" id="PR01814">
    <property type="entry name" value="ANNEXINPLANT"/>
</dbReference>
<evidence type="ECO:0000313" key="9">
    <source>
        <dbReference type="Proteomes" id="UP000829196"/>
    </source>
</evidence>
<dbReference type="InterPro" id="IPR018502">
    <property type="entry name" value="Annexin_repeat"/>
</dbReference>
<sequence length="347" mass="39792">MEGEWRSYDSFNEISRFMPSGQFLYSNLGLHEPSQLHPGTYPTDFSRTISGNNGSSDQRNAMEINNHRDGGELQLFRPTLRDLYDQEVLYTLSQNNDLFSYMVYLQLCEPSDRDAEIIRRAMYANKTDLKLVMEIICTRSSLELLSIKQAYRVKYISLLEHDILTKANGSLKEIISAILNSTYSGERFDTSMALCDAKILYEAVTSSKFIDHNSVISILSLRNIDQIKTILSSFKQLFGHEFMKFLKYYNSGEFGIQLRAVIRCIQFPEKHFAKQLRRAMVTGDSQEVLIRTLVTRSGIDIKNIDSAFSEKTGWSLEGLIRNEFNCSSHENSLGWVRDALISLLKNC</sequence>
<feature type="binding site" evidence="6">
    <location>
        <position position="283"/>
    </location>
    <ligand>
        <name>Ca(2+)</name>
        <dbReference type="ChEBI" id="CHEBI:29108"/>
        <label>1</label>
    </ligand>
</feature>
<evidence type="ECO:0000256" key="1">
    <source>
        <dbReference type="ARBA" id="ARBA00022723"/>
    </source>
</evidence>